<protein>
    <submittedName>
        <fullName evidence="1">TIGR00153 family protein</fullName>
    </submittedName>
</protein>
<evidence type="ECO:0000313" key="2">
    <source>
        <dbReference type="Proteomes" id="UP000755551"/>
    </source>
</evidence>
<proteinExistence type="predicted"/>
<dbReference type="Proteomes" id="UP000755551">
    <property type="component" value="Unassembled WGS sequence"/>
</dbReference>
<evidence type="ECO:0000313" key="1">
    <source>
        <dbReference type="EMBL" id="MBV0933254.1"/>
    </source>
</evidence>
<dbReference type="PANTHER" id="PTHR36536:SF3">
    <property type="entry name" value="UPF0111 PROTEIN HI_1603"/>
    <property type="match status" value="1"/>
</dbReference>
<name>A0ABS6MAE3_9GAMM</name>
<accession>A0ABS6MAE3</accession>
<dbReference type="InterPro" id="IPR018445">
    <property type="entry name" value="Put_Phosphate_transp_reg"/>
</dbReference>
<dbReference type="RefSeq" id="WP_217334678.1">
    <property type="nucleotide sequence ID" value="NZ_JAHQZT010000008.1"/>
</dbReference>
<dbReference type="PANTHER" id="PTHR36536">
    <property type="entry name" value="UPF0111 PROTEIN HI_1603"/>
    <property type="match status" value="1"/>
</dbReference>
<sequence length="225" mass="25787">MVNSPILQMFARSPFKPMQEHIVKAQASAAELIPFFEAVIRNDWNTASECQQRIAELENEADDLKRDIRQRLPASLFLPVPRTDLLDLLRMQDKIANRAKDIAGLMLGRQMQIPQPIQGELLELLRTTLLAIEQAVLALRELDELLTAGFRGHEVDIVERLITELDALEHKADEHERALRSSLFAVERDLYPIDVMFLYQTIQWVGDLANRAQQVGNRLQMLLAR</sequence>
<dbReference type="NCBIfam" id="TIGR00153">
    <property type="entry name" value="TIGR00153 family protein"/>
    <property type="match status" value="1"/>
</dbReference>
<dbReference type="Pfam" id="PF01865">
    <property type="entry name" value="PhoU_div"/>
    <property type="match status" value="1"/>
</dbReference>
<comment type="caution">
    <text evidence="1">The sequence shown here is derived from an EMBL/GenBank/DDBJ whole genome shotgun (WGS) entry which is preliminary data.</text>
</comment>
<dbReference type="InterPro" id="IPR002727">
    <property type="entry name" value="DUF47"/>
</dbReference>
<gene>
    <name evidence="1" type="ORF">KTN04_07885</name>
</gene>
<organism evidence="1 2">
    <name type="scientific">Marinobacterium weihaiense</name>
    <dbReference type="NCBI Taxonomy" id="2851016"/>
    <lineage>
        <taxon>Bacteria</taxon>
        <taxon>Pseudomonadati</taxon>
        <taxon>Pseudomonadota</taxon>
        <taxon>Gammaproteobacteria</taxon>
        <taxon>Oceanospirillales</taxon>
        <taxon>Oceanospirillaceae</taxon>
        <taxon>Marinobacterium</taxon>
    </lineage>
</organism>
<dbReference type="EMBL" id="JAHQZT010000008">
    <property type="protein sequence ID" value="MBV0933254.1"/>
    <property type="molecule type" value="Genomic_DNA"/>
</dbReference>
<reference evidence="1 2" key="1">
    <citation type="submission" date="2021-06" db="EMBL/GenBank/DDBJ databases">
        <title>Bacterium isolated from marine sediment.</title>
        <authorList>
            <person name="Zhu K.-L."/>
            <person name="Du Z.-J."/>
            <person name="Liang Q.-Y."/>
        </authorList>
    </citation>
    <scope>NUCLEOTIDE SEQUENCE [LARGE SCALE GENOMIC DNA]</scope>
    <source>
        <strain evidence="1 2">A346</strain>
    </source>
</reference>
<keyword evidence="2" id="KW-1185">Reference proteome</keyword>